<reference evidence="5 6" key="1">
    <citation type="submission" date="2023-08" db="EMBL/GenBank/DDBJ databases">
        <title>Annotated Genome Sequence of Vanrija albida AlHP1.</title>
        <authorList>
            <person name="Herzog R."/>
        </authorList>
    </citation>
    <scope>NUCLEOTIDE SEQUENCE [LARGE SCALE GENOMIC DNA]</scope>
    <source>
        <strain evidence="5 6">AlHP1</strain>
    </source>
</reference>
<sequence>MHDAEDVLKVVVVGAGGVGKSSITIRFLSSRFEDNHYDPTIEDNYLRQLVVDDEAVQLEILDTAGQEEYAPMADGWFRFGRAFLLVYSITDRASFDVLPALHTAIKVAKDAPAVPLVLVSNKCDLEHRRQVSSAEGQALARSLRAPFVETSALDGFNVDIAFDELVRRVRRGERVPPAQPHPPKSKYELRTRRRSEDIQDGRCCVIM</sequence>
<dbReference type="NCBIfam" id="TIGR00231">
    <property type="entry name" value="small_GTP"/>
    <property type="match status" value="1"/>
</dbReference>
<dbReference type="SMART" id="SM00176">
    <property type="entry name" value="RAN"/>
    <property type="match status" value="1"/>
</dbReference>
<evidence type="ECO:0000256" key="3">
    <source>
        <dbReference type="ARBA" id="ARBA00023134"/>
    </source>
</evidence>
<dbReference type="PROSITE" id="PS51420">
    <property type="entry name" value="RHO"/>
    <property type="match status" value="1"/>
</dbReference>
<keyword evidence="2" id="KW-0547">Nucleotide-binding</keyword>
<protein>
    <submittedName>
        <fullName evidence="5">Uncharacterized protein</fullName>
    </submittedName>
</protein>
<dbReference type="RefSeq" id="XP_069210182.1">
    <property type="nucleotide sequence ID" value="XM_069352764.1"/>
</dbReference>
<name>A0ABR3Q7B8_9TREE</name>
<dbReference type="SMART" id="SM00174">
    <property type="entry name" value="RHO"/>
    <property type="match status" value="1"/>
</dbReference>
<dbReference type="SMART" id="SM00175">
    <property type="entry name" value="RAB"/>
    <property type="match status" value="1"/>
</dbReference>
<organism evidence="5 6">
    <name type="scientific">Vanrija albida</name>
    <dbReference type="NCBI Taxonomy" id="181172"/>
    <lineage>
        <taxon>Eukaryota</taxon>
        <taxon>Fungi</taxon>
        <taxon>Dikarya</taxon>
        <taxon>Basidiomycota</taxon>
        <taxon>Agaricomycotina</taxon>
        <taxon>Tremellomycetes</taxon>
        <taxon>Trichosporonales</taxon>
        <taxon>Trichosporonaceae</taxon>
        <taxon>Vanrija</taxon>
    </lineage>
</organism>
<comment type="caution">
    <text evidence="5">The sequence shown here is derived from an EMBL/GenBank/DDBJ whole genome shotgun (WGS) entry which is preliminary data.</text>
</comment>
<comment type="subcellular location">
    <subcellularLocation>
        <location evidence="1">Cell membrane</location>
        <topology evidence="1">Lipid-anchor</topology>
        <orientation evidence="1">Cytoplasmic side</orientation>
    </subcellularLocation>
</comment>
<dbReference type="Proteomes" id="UP001565368">
    <property type="component" value="Unassembled WGS sequence"/>
</dbReference>
<keyword evidence="3" id="KW-0342">GTP-binding</keyword>
<evidence type="ECO:0000313" key="6">
    <source>
        <dbReference type="Proteomes" id="UP001565368"/>
    </source>
</evidence>
<dbReference type="Pfam" id="PF00071">
    <property type="entry name" value="Ras"/>
    <property type="match status" value="1"/>
</dbReference>
<proteinExistence type="predicted"/>
<dbReference type="InterPro" id="IPR005225">
    <property type="entry name" value="Small_GTP-bd"/>
</dbReference>
<dbReference type="SUPFAM" id="SSF52540">
    <property type="entry name" value="P-loop containing nucleoside triphosphate hydrolases"/>
    <property type="match status" value="1"/>
</dbReference>
<dbReference type="Gene3D" id="3.40.50.300">
    <property type="entry name" value="P-loop containing nucleotide triphosphate hydrolases"/>
    <property type="match status" value="1"/>
</dbReference>
<evidence type="ECO:0000313" key="5">
    <source>
        <dbReference type="EMBL" id="KAL1410238.1"/>
    </source>
</evidence>
<feature type="region of interest" description="Disordered" evidence="4">
    <location>
        <begin position="173"/>
        <end position="195"/>
    </location>
</feature>
<evidence type="ECO:0000256" key="2">
    <source>
        <dbReference type="ARBA" id="ARBA00022741"/>
    </source>
</evidence>
<dbReference type="InterPro" id="IPR020849">
    <property type="entry name" value="Small_GTPase_Ras-type"/>
</dbReference>
<keyword evidence="6" id="KW-1185">Reference proteome</keyword>
<dbReference type="EMBL" id="JBBXJM010000003">
    <property type="protein sequence ID" value="KAL1410238.1"/>
    <property type="molecule type" value="Genomic_DNA"/>
</dbReference>
<dbReference type="GeneID" id="95985286"/>
<evidence type="ECO:0000256" key="1">
    <source>
        <dbReference type="ARBA" id="ARBA00004342"/>
    </source>
</evidence>
<dbReference type="CDD" id="cd00876">
    <property type="entry name" value="Ras"/>
    <property type="match status" value="1"/>
</dbReference>
<evidence type="ECO:0000256" key="4">
    <source>
        <dbReference type="SAM" id="MobiDB-lite"/>
    </source>
</evidence>
<accession>A0ABR3Q7B8</accession>
<dbReference type="PROSITE" id="PS51419">
    <property type="entry name" value="RAB"/>
    <property type="match status" value="1"/>
</dbReference>
<dbReference type="PRINTS" id="PR00449">
    <property type="entry name" value="RASTRNSFRMNG"/>
</dbReference>
<dbReference type="InterPro" id="IPR001806">
    <property type="entry name" value="Small_GTPase"/>
</dbReference>
<dbReference type="PANTHER" id="PTHR24070">
    <property type="entry name" value="RAS, DI-RAS, AND RHEB FAMILY MEMBERS OF SMALL GTPASE SUPERFAMILY"/>
    <property type="match status" value="1"/>
</dbReference>
<dbReference type="SMART" id="SM00173">
    <property type="entry name" value="RAS"/>
    <property type="match status" value="1"/>
</dbReference>
<gene>
    <name evidence="5" type="ORF">Q8F55_004243</name>
</gene>
<feature type="compositionally biased region" description="Basic and acidic residues" evidence="4">
    <location>
        <begin position="185"/>
        <end position="195"/>
    </location>
</feature>
<dbReference type="PROSITE" id="PS51421">
    <property type="entry name" value="RAS"/>
    <property type="match status" value="1"/>
</dbReference>
<dbReference type="InterPro" id="IPR027417">
    <property type="entry name" value="P-loop_NTPase"/>
</dbReference>